<evidence type="ECO:0000256" key="1">
    <source>
        <dbReference type="ARBA" id="ARBA00005588"/>
    </source>
</evidence>
<keyword evidence="3" id="KW-0255">Endonuclease</keyword>
<evidence type="ECO:0000313" key="3">
    <source>
        <dbReference type="EMBL" id="ABX45192.1"/>
    </source>
</evidence>
<proteinExistence type="inferred from homology"/>
<dbReference type="Pfam" id="PF00961">
    <property type="entry name" value="LAGLIDADG_1"/>
    <property type="match status" value="2"/>
</dbReference>
<dbReference type="EMBL" id="EU275727">
    <property type="protein sequence ID" value="ABX45192.1"/>
    <property type="molecule type" value="Genomic_DNA"/>
</dbReference>
<dbReference type="GeneID" id="6276323"/>
<organism evidence="3">
    <name type="scientific">Cavenderia fasciculata</name>
    <name type="common">Slime mold</name>
    <name type="synonym">Dictyostelium fasciculatum</name>
    <dbReference type="NCBI Taxonomy" id="261658"/>
    <lineage>
        <taxon>Eukaryota</taxon>
        <taxon>Amoebozoa</taxon>
        <taxon>Evosea</taxon>
        <taxon>Eumycetozoa</taxon>
        <taxon>Dictyostelia</taxon>
        <taxon>Acytosteliales</taxon>
        <taxon>Cavenderiaceae</taxon>
        <taxon>Cavenderia</taxon>
    </lineage>
</organism>
<gene>
    <name evidence="3" type="primary">ai1</name>
</gene>
<dbReference type="SUPFAM" id="SSF55608">
    <property type="entry name" value="Homing endonucleases"/>
    <property type="match status" value="2"/>
</dbReference>
<sequence>MDKQQKNKEIEEYVKKKIGGYLAGLYEGDGHIWIQKDCGKKRHNPKFQITFNIKDQNQAQMLIEGISHGYLTLYPKKNACKLTIGTVRGLKKIIELMSDYLRTPKINQVNDLIKWLNKNHNTAYELKKINTTDLYEDGWLSGFLDSDGNFMIRLTKKENGAKKTRIACRVRIDQQRSYKKTNESFEPIMSAISQKLNGKSSPSIRTQVKESYFVVEGSTLTYLLNLSNYLYKYRLYSTKFYDFLNWNECLQLLKHKTAYLNLNKIETLKNQMNNKREKGIALKDVIELKNLLTNML</sequence>
<reference evidence="3" key="1">
    <citation type="journal article" date="2008" name="Mol. Biol. Evol.">
        <title>Mitochondrial genome evolution in the social amoebae.</title>
        <authorList>
            <person name="Heidel A.J."/>
            <person name="Gloeckner G."/>
        </authorList>
    </citation>
    <scope>NUCLEOTIDE SEQUENCE</scope>
    <source>
        <strain evidence="3">SH3</strain>
    </source>
</reference>
<feature type="domain" description="Homing endonuclease LAGLIDADG" evidence="2">
    <location>
        <begin position="140"/>
        <end position="249"/>
    </location>
</feature>
<dbReference type="RefSeq" id="YP_001876518.1">
    <property type="nucleotide sequence ID" value="NC_010653.1"/>
</dbReference>
<dbReference type="KEGG" id="dfa:Difao_mp08"/>
<dbReference type="FunFam" id="3.10.28.10:FF:000007">
    <property type="entry name" value="Intron-encoded DNA endonuclease aI3"/>
    <property type="match status" value="1"/>
</dbReference>
<evidence type="ECO:0000259" key="2">
    <source>
        <dbReference type="Pfam" id="PF00961"/>
    </source>
</evidence>
<keyword evidence="3" id="KW-0378">Hydrolase</keyword>
<keyword evidence="3" id="KW-0496">Mitochondrion</keyword>
<comment type="similarity">
    <text evidence="1">Belongs to the LAGLIDADG endonuclease family.</text>
</comment>
<dbReference type="InterPro" id="IPR004860">
    <property type="entry name" value="LAGLIDADG_dom"/>
</dbReference>
<dbReference type="InterPro" id="IPR027434">
    <property type="entry name" value="Homing_endonucl"/>
</dbReference>
<name>B2XX70_CACFS</name>
<dbReference type="InterPro" id="IPR051289">
    <property type="entry name" value="LAGLIDADG_Endonuclease"/>
</dbReference>
<keyword evidence="3" id="KW-0540">Nuclease</keyword>
<dbReference type="Gene3D" id="3.10.28.10">
    <property type="entry name" value="Homing endonucleases"/>
    <property type="match status" value="2"/>
</dbReference>
<dbReference type="AlphaFoldDB" id="B2XX70"/>
<dbReference type="GO" id="GO:0004519">
    <property type="term" value="F:endonuclease activity"/>
    <property type="evidence" value="ECO:0007669"/>
    <property type="project" value="UniProtKB-KW"/>
</dbReference>
<dbReference type="PANTHER" id="PTHR36181">
    <property type="entry name" value="INTRON-ENCODED ENDONUCLEASE AI3-RELATED"/>
    <property type="match status" value="1"/>
</dbReference>
<feature type="domain" description="Homing endonuclease LAGLIDADG" evidence="2">
    <location>
        <begin position="22"/>
        <end position="115"/>
    </location>
</feature>
<accession>B2XX70</accession>
<geneLocation type="mitochondrion" evidence="3"/>
<dbReference type="GO" id="GO:0005739">
    <property type="term" value="C:mitochondrion"/>
    <property type="evidence" value="ECO:0007669"/>
    <property type="project" value="UniProtKB-ARBA"/>
</dbReference>
<dbReference type="PANTHER" id="PTHR36181:SF6">
    <property type="entry name" value="INTRON-ENCODED LAGLIDADG ENDONUCLEASE FAMILY PROTEIN"/>
    <property type="match status" value="1"/>
</dbReference>
<protein>
    <submittedName>
        <fullName evidence="3">Endonuclease ai1</fullName>
    </submittedName>
</protein>